<evidence type="ECO:0000256" key="5">
    <source>
        <dbReference type="ARBA" id="ARBA00022692"/>
    </source>
</evidence>
<organism evidence="11 12">
    <name type="scientific">Flavimaribacter sediminis</name>
    <dbReference type="NCBI Taxonomy" id="2865987"/>
    <lineage>
        <taxon>Bacteria</taxon>
        <taxon>Pseudomonadati</taxon>
        <taxon>Pseudomonadota</taxon>
        <taxon>Alphaproteobacteria</taxon>
        <taxon>Hyphomicrobiales</taxon>
        <taxon>Rhizobiaceae</taxon>
        <taxon>Flavimaribacter</taxon>
    </lineage>
</organism>
<comment type="similarity">
    <text evidence="8 9">Belongs to the TRAP transporter small permease family.</text>
</comment>
<sequence length="169" mass="18512">MIRILDLLENWVVGILGLFMLVFALAQVAARYLLPELVAGGGEELIVYIFVWAAMIACAGQVTRQGHVRANLVLRLLPIGVVRFLEAINALAALTVCAIFIWFGSDVVNIAILIDEHSQTGVSFPMWIYYLALPVGAALMAIRYVLLLVRIISEKGSVTKEGLMREASV</sequence>
<evidence type="ECO:0000256" key="3">
    <source>
        <dbReference type="ARBA" id="ARBA00022475"/>
    </source>
</evidence>
<name>A0AAE3D2F6_9HYPH</name>
<evidence type="ECO:0000313" key="11">
    <source>
        <dbReference type="EMBL" id="MBW8639052.1"/>
    </source>
</evidence>
<evidence type="ECO:0000256" key="1">
    <source>
        <dbReference type="ARBA" id="ARBA00004429"/>
    </source>
</evidence>
<comment type="function">
    <text evidence="9">Part of the tripartite ATP-independent periplasmic (TRAP) transport system.</text>
</comment>
<dbReference type="GO" id="GO:0005886">
    <property type="term" value="C:plasma membrane"/>
    <property type="evidence" value="ECO:0007669"/>
    <property type="project" value="UniProtKB-SubCell"/>
</dbReference>
<accession>A0AAE3D2F6</accession>
<feature type="transmembrane region" description="Helical" evidence="9">
    <location>
        <begin position="124"/>
        <end position="146"/>
    </location>
</feature>
<feature type="domain" description="Tripartite ATP-independent periplasmic transporters DctQ component" evidence="10">
    <location>
        <begin position="20"/>
        <end position="152"/>
    </location>
</feature>
<dbReference type="GO" id="GO:0015740">
    <property type="term" value="P:C4-dicarboxylate transport"/>
    <property type="evidence" value="ECO:0007669"/>
    <property type="project" value="TreeGrafter"/>
</dbReference>
<evidence type="ECO:0000256" key="4">
    <source>
        <dbReference type="ARBA" id="ARBA00022519"/>
    </source>
</evidence>
<dbReference type="PANTHER" id="PTHR35011">
    <property type="entry name" value="2,3-DIKETO-L-GULONATE TRAP TRANSPORTER SMALL PERMEASE PROTEIN YIAM"/>
    <property type="match status" value="1"/>
</dbReference>
<evidence type="ECO:0000256" key="2">
    <source>
        <dbReference type="ARBA" id="ARBA00022448"/>
    </source>
</evidence>
<keyword evidence="5 9" id="KW-0812">Transmembrane</keyword>
<dbReference type="PANTHER" id="PTHR35011:SF2">
    <property type="entry name" value="2,3-DIKETO-L-GULONATE TRAP TRANSPORTER SMALL PERMEASE PROTEIN YIAM"/>
    <property type="match status" value="1"/>
</dbReference>
<comment type="subcellular location">
    <subcellularLocation>
        <location evidence="1 9">Cell inner membrane</location>
        <topology evidence="1 9">Multi-pass membrane protein</topology>
    </subcellularLocation>
</comment>
<reference evidence="11" key="1">
    <citation type="submission" date="2021-08" db="EMBL/GenBank/DDBJ databases">
        <title>Hoeflea bacterium WL0058 sp. nov., isolated from the sediment.</title>
        <authorList>
            <person name="Wang L."/>
            <person name="Zhang D."/>
        </authorList>
    </citation>
    <scope>NUCLEOTIDE SEQUENCE</scope>
    <source>
        <strain evidence="11">WL0058</strain>
    </source>
</reference>
<dbReference type="GO" id="GO:0022857">
    <property type="term" value="F:transmembrane transporter activity"/>
    <property type="evidence" value="ECO:0007669"/>
    <property type="project" value="UniProtKB-UniRule"/>
</dbReference>
<evidence type="ECO:0000256" key="8">
    <source>
        <dbReference type="ARBA" id="ARBA00038436"/>
    </source>
</evidence>
<feature type="transmembrane region" description="Helical" evidence="9">
    <location>
        <begin position="12"/>
        <end position="33"/>
    </location>
</feature>
<evidence type="ECO:0000313" key="12">
    <source>
        <dbReference type="Proteomes" id="UP001196509"/>
    </source>
</evidence>
<evidence type="ECO:0000256" key="7">
    <source>
        <dbReference type="ARBA" id="ARBA00023136"/>
    </source>
</evidence>
<feature type="transmembrane region" description="Helical" evidence="9">
    <location>
        <begin position="45"/>
        <end position="63"/>
    </location>
</feature>
<evidence type="ECO:0000256" key="9">
    <source>
        <dbReference type="RuleBase" id="RU369079"/>
    </source>
</evidence>
<evidence type="ECO:0000256" key="6">
    <source>
        <dbReference type="ARBA" id="ARBA00022989"/>
    </source>
</evidence>
<dbReference type="InterPro" id="IPR007387">
    <property type="entry name" value="TRAP_DctQ"/>
</dbReference>
<comment type="subunit">
    <text evidence="9">The complex comprises the extracytoplasmic solute receptor protein and the two transmembrane proteins.</text>
</comment>
<keyword evidence="4 9" id="KW-0997">Cell inner membrane</keyword>
<dbReference type="EMBL" id="JAICBX010000003">
    <property type="protein sequence ID" value="MBW8639052.1"/>
    <property type="molecule type" value="Genomic_DNA"/>
</dbReference>
<dbReference type="InterPro" id="IPR055348">
    <property type="entry name" value="DctQ"/>
</dbReference>
<dbReference type="RefSeq" id="WP_220229765.1">
    <property type="nucleotide sequence ID" value="NZ_JAICBX010000003.1"/>
</dbReference>
<keyword evidence="12" id="KW-1185">Reference proteome</keyword>
<evidence type="ECO:0000259" key="10">
    <source>
        <dbReference type="Pfam" id="PF04290"/>
    </source>
</evidence>
<comment type="caution">
    <text evidence="11">The sequence shown here is derived from an EMBL/GenBank/DDBJ whole genome shotgun (WGS) entry which is preliminary data.</text>
</comment>
<dbReference type="Pfam" id="PF04290">
    <property type="entry name" value="DctQ"/>
    <property type="match status" value="1"/>
</dbReference>
<proteinExistence type="inferred from homology"/>
<keyword evidence="6 9" id="KW-1133">Transmembrane helix</keyword>
<gene>
    <name evidence="11" type="ORF">K1W69_17785</name>
</gene>
<feature type="transmembrane region" description="Helical" evidence="9">
    <location>
        <begin position="84"/>
        <end position="104"/>
    </location>
</feature>
<keyword evidence="2 9" id="KW-0813">Transport</keyword>
<keyword evidence="7 9" id="KW-0472">Membrane</keyword>
<protein>
    <recommendedName>
        <fullName evidence="9">TRAP transporter small permease protein</fullName>
    </recommendedName>
</protein>
<keyword evidence="3" id="KW-1003">Cell membrane</keyword>
<dbReference type="Proteomes" id="UP001196509">
    <property type="component" value="Unassembled WGS sequence"/>
</dbReference>
<dbReference type="AlphaFoldDB" id="A0AAE3D2F6"/>